<dbReference type="InterPro" id="IPR004338">
    <property type="entry name" value="NqrB/RnfD"/>
</dbReference>
<proteinExistence type="inferred from homology"/>
<keyword evidence="9 10" id="KW-0472">Membrane</keyword>
<evidence type="ECO:0000256" key="4">
    <source>
        <dbReference type="ARBA" id="ARBA00022643"/>
    </source>
</evidence>
<organism evidence="11">
    <name type="scientific">bioreactor metagenome</name>
    <dbReference type="NCBI Taxonomy" id="1076179"/>
    <lineage>
        <taxon>unclassified sequences</taxon>
        <taxon>metagenomes</taxon>
        <taxon>ecological metagenomes</taxon>
    </lineage>
</organism>
<feature type="transmembrane region" description="Helical" evidence="10">
    <location>
        <begin position="126"/>
        <end position="144"/>
    </location>
</feature>
<feature type="transmembrane region" description="Helical" evidence="10">
    <location>
        <begin position="243"/>
        <end position="264"/>
    </location>
</feature>
<keyword evidence="5 10" id="KW-0812">Transmembrane</keyword>
<protein>
    <submittedName>
        <fullName evidence="11">Electron transport complex subunit RsxD</fullName>
    </submittedName>
</protein>
<name>A0A645BB70_9ZZZZ</name>
<feature type="transmembrane region" description="Helical" evidence="10">
    <location>
        <begin position="299"/>
        <end position="315"/>
    </location>
</feature>
<keyword evidence="7" id="KW-0249">Electron transport</keyword>
<keyword evidence="2" id="KW-0597">Phosphoprotein</keyword>
<keyword evidence="1" id="KW-0813">Transport</keyword>
<dbReference type="GO" id="GO:0022900">
    <property type="term" value="P:electron transport chain"/>
    <property type="evidence" value="ECO:0007669"/>
    <property type="project" value="InterPro"/>
</dbReference>
<evidence type="ECO:0000256" key="9">
    <source>
        <dbReference type="ARBA" id="ARBA00023136"/>
    </source>
</evidence>
<evidence type="ECO:0000256" key="6">
    <source>
        <dbReference type="ARBA" id="ARBA00022967"/>
    </source>
</evidence>
<dbReference type="PANTHER" id="PTHR30578:SF0">
    <property type="entry name" value="ION-TRANSLOCATING OXIDOREDUCTASE COMPLEX SUBUNIT D"/>
    <property type="match status" value="1"/>
</dbReference>
<keyword evidence="8 10" id="KW-1133">Transmembrane helix</keyword>
<dbReference type="GO" id="GO:0005886">
    <property type="term" value="C:plasma membrane"/>
    <property type="evidence" value="ECO:0007669"/>
    <property type="project" value="TreeGrafter"/>
</dbReference>
<dbReference type="EMBL" id="VSSQ01017043">
    <property type="protein sequence ID" value="MPM58954.1"/>
    <property type="molecule type" value="Genomic_DNA"/>
</dbReference>
<dbReference type="HAMAP" id="MF_00462">
    <property type="entry name" value="RsxD_RnfD"/>
    <property type="match status" value="1"/>
</dbReference>
<feature type="transmembrane region" description="Helical" evidence="10">
    <location>
        <begin position="46"/>
        <end position="64"/>
    </location>
</feature>
<comment type="caution">
    <text evidence="11">The sequence shown here is derived from an EMBL/GenBank/DDBJ whole genome shotgun (WGS) entry which is preliminary data.</text>
</comment>
<evidence type="ECO:0000256" key="5">
    <source>
        <dbReference type="ARBA" id="ARBA00022692"/>
    </source>
</evidence>
<evidence type="ECO:0000256" key="10">
    <source>
        <dbReference type="SAM" id="Phobius"/>
    </source>
</evidence>
<feature type="transmembrane region" description="Helical" evidence="10">
    <location>
        <begin position="219"/>
        <end position="237"/>
    </location>
</feature>
<dbReference type="PANTHER" id="PTHR30578">
    <property type="entry name" value="ELECTRON TRANSPORT COMPLEX PROTEIN RNFD"/>
    <property type="match status" value="1"/>
</dbReference>
<accession>A0A645BB70</accession>
<dbReference type="AlphaFoldDB" id="A0A645BB70"/>
<keyword evidence="3" id="KW-0285">Flavoprotein</keyword>
<dbReference type="InterPro" id="IPR011303">
    <property type="entry name" value="RnfD_bac"/>
</dbReference>
<evidence type="ECO:0000256" key="1">
    <source>
        <dbReference type="ARBA" id="ARBA00022448"/>
    </source>
</evidence>
<feature type="transmembrane region" description="Helical" evidence="10">
    <location>
        <begin position="21"/>
        <end position="40"/>
    </location>
</feature>
<evidence type="ECO:0000313" key="11">
    <source>
        <dbReference type="EMBL" id="MPM58954.1"/>
    </source>
</evidence>
<evidence type="ECO:0000256" key="8">
    <source>
        <dbReference type="ARBA" id="ARBA00022989"/>
    </source>
</evidence>
<dbReference type="GO" id="GO:0055085">
    <property type="term" value="P:transmembrane transport"/>
    <property type="evidence" value="ECO:0007669"/>
    <property type="project" value="InterPro"/>
</dbReference>
<keyword evidence="4" id="KW-0288">FMN</keyword>
<sequence length="328" mass="35957">MNSDLLRISSSPHIKHEDSTRVIMTDVLIALVPAAIWSVYAFGYRSVTILLVSVIFSVLFELLYQLIMKKPLTVTDFSATVTGVLLAFCLPVTIPLWMVIIGDFFAVVIVKQLFGGIGRNIVNPAICARIFLFVSFPGAMSSFVKPESSLSAFALTLKPSDIDAVASATPLAMLKQGQFPSESLLDLLFGKNAGCIGEVSVLMLLVGAIYLLVRRVITWHIPVSYILTVAIITYFFPRNSITIEFMLNELLTGGLVLGAFFMATDYVTSPATPNGRLIYGAGCGVLTVFIRYFGGYPEGVSFAILIMNLFVWYLDRYTKPVRFGGDPK</sequence>
<gene>
    <name evidence="11" type="primary">rsxD_14</name>
    <name evidence="11" type="ORF">SDC9_105789</name>
</gene>
<evidence type="ECO:0000256" key="3">
    <source>
        <dbReference type="ARBA" id="ARBA00022630"/>
    </source>
</evidence>
<dbReference type="NCBIfam" id="TIGR01946">
    <property type="entry name" value="rnfD"/>
    <property type="match status" value="1"/>
</dbReference>
<evidence type="ECO:0000256" key="7">
    <source>
        <dbReference type="ARBA" id="ARBA00022982"/>
    </source>
</evidence>
<keyword evidence="6" id="KW-1278">Translocase</keyword>
<reference evidence="11" key="1">
    <citation type="submission" date="2019-08" db="EMBL/GenBank/DDBJ databases">
        <authorList>
            <person name="Kucharzyk K."/>
            <person name="Murdoch R.W."/>
            <person name="Higgins S."/>
            <person name="Loffler F."/>
        </authorList>
    </citation>
    <scope>NUCLEOTIDE SEQUENCE</scope>
</reference>
<evidence type="ECO:0000256" key="2">
    <source>
        <dbReference type="ARBA" id="ARBA00022553"/>
    </source>
</evidence>
<dbReference type="Pfam" id="PF03116">
    <property type="entry name" value="NQR2_RnfD_RnfE"/>
    <property type="match status" value="1"/>
</dbReference>